<dbReference type="Pfam" id="PF23351">
    <property type="entry name" value="BBS2_CtH"/>
    <property type="match status" value="1"/>
</dbReference>
<dbReference type="InterPro" id="IPR029333">
    <property type="entry name" value="BBS2_GAE_dom"/>
</dbReference>
<evidence type="ECO:0000259" key="9">
    <source>
        <dbReference type="Pfam" id="PF14782"/>
    </source>
</evidence>
<evidence type="ECO:0000256" key="5">
    <source>
        <dbReference type="ARBA" id="ARBA00023212"/>
    </source>
</evidence>
<dbReference type="Pfam" id="PF23353">
    <property type="entry name" value="BBS2_hp"/>
    <property type="match status" value="1"/>
</dbReference>
<comment type="caution">
    <text evidence="14">The sequence shown here is derived from an EMBL/GenBank/DDBJ whole genome shotgun (WGS) entry which is preliminary data.</text>
</comment>
<keyword evidence="15" id="KW-1185">Reference proteome</keyword>
<keyword evidence="4 7" id="KW-0969">Cilium</keyword>
<feature type="domain" description="BBS2 hairpin" evidence="13">
    <location>
        <begin position="594"/>
        <end position="691"/>
    </location>
</feature>
<evidence type="ECO:0000256" key="3">
    <source>
        <dbReference type="ARBA" id="ARBA00022490"/>
    </source>
</evidence>
<evidence type="ECO:0000256" key="7">
    <source>
        <dbReference type="PIRNR" id="PIRNR013684"/>
    </source>
</evidence>
<dbReference type="SUPFAM" id="SSF50998">
    <property type="entry name" value="Quinoprotein alcohol dehydrogenase-like"/>
    <property type="match status" value="1"/>
</dbReference>
<evidence type="ECO:0000256" key="6">
    <source>
        <dbReference type="ARBA" id="ARBA00023273"/>
    </source>
</evidence>
<dbReference type="FunFam" id="2.130.10.10:FF:000967">
    <property type="entry name" value="Bardet-Biedl syndrome 2 protein homolog"/>
    <property type="match status" value="1"/>
</dbReference>
<sequence length="726" mass="79760">MAVPVFTLQLNSKILPGRVTIGKYDGSHSCLTAATTADKERLSPVLIHSPHRRLGPTSQITGATTWSQVNKEISLLSVNRNVSALAAGRLHPELEQDILVVGTQSSVLAYNVESNKDLFYKEVADGANVIVVGNLSGYENPLALVGGNCSIQGFDYKGNDPYWTVSGDNVRSLALLDYDLDGENELIVGSDDFDLRVFKEDVMVGETSETEVATILAPLRGSKMAYALANGTVGVYNKLHRVWRVKSKNRAVAVLSYDIDGDGVEELVTGWSNGKIDARNSRTGEVVFKDNFNCSIAGLADGDYRLEGRSQLICCSVDGEVRGYDSSRLGTLIEGNVHQEAVRDLLQKKQALLMELKNYESNTRSSGFTGGQNLNAGIIPAKTSLQTTVSINMGTKSKGPHVELCLTTNNETIIRAVLVFAEGIFAGETHVVHPHDEELSSTLKVALFPPRDVPLDIHIKALVGLPRTEQFHVFELTRHLPRFAMYTLITTTAPLQQEQPQNFVSFFISERIQRVILWVNQNFLLSSELEAEASGSSLSLSFTALRDGSLLNISMHPAGRVVVATPNMTLAGDLVQSLASFLNLSNLQVTAEFPQELAHLEEWLEKVSNLQEVRIQLGADLAHRAGLVRNLIVRAEDARLLPDLKSMRDWHSQLKEVNDDLINSYNIRCSNHNELLDILKQINLLIQKAARLRVGQSKADVVNLSRTALQSNNLHSLIKIVRTGEA</sequence>
<dbReference type="InterPro" id="IPR029430">
    <property type="entry name" value="BBS2_N"/>
</dbReference>
<dbReference type="InterPro" id="IPR015943">
    <property type="entry name" value="WD40/YVTN_repeat-like_dom_sf"/>
</dbReference>
<dbReference type="PIRSF" id="PIRSF013684">
    <property type="entry name" value="BBS2"/>
    <property type="match status" value="1"/>
</dbReference>
<organism evidence="14 15">
    <name type="scientific">Frankliniella fusca</name>
    <dbReference type="NCBI Taxonomy" id="407009"/>
    <lineage>
        <taxon>Eukaryota</taxon>
        <taxon>Metazoa</taxon>
        <taxon>Ecdysozoa</taxon>
        <taxon>Arthropoda</taxon>
        <taxon>Hexapoda</taxon>
        <taxon>Insecta</taxon>
        <taxon>Pterygota</taxon>
        <taxon>Neoptera</taxon>
        <taxon>Paraneoptera</taxon>
        <taxon>Thysanoptera</taxon>
        <taxon>Terebrantia</taxon>
        <taxon>Thripoidea</taxon>
        <taxon>Thripidae</taxon>
        <taxon>Frankliniella</taxon>
    </lineage>
</organism>
<proteinExistence type="predicted"/>
<gene>
    <name evidence="14" type="ORF">KUF71_013460</name>
</gene>
<dbReference type="AlphaFoldDB" id="A0AAE1LLZ6"/>
<dbReference type="Pfam" id="PF23350">
    <property type="entry name" value="BBS2_pf"/>
    <property type="match status" value="1"/>
</dbReference>
<dbReference type="InterPro" id="IPR055381">
    <property type="entry name" value="BBS2_CtH_dom"/>
</dbReference>
<dbReference type="InterPro" id="IPR055379">
    <property type="entry name" value="BBS2_pf_dom"/>
</dbReference>
<evidence type="ECO:0000313" key="15">
    <source>
        <dbReference type="Proteomes" id="UP001219518"/>
    </source>
</evidence>
<feature type="domain" description="BBS2 platform" evidence="11">
    <location>
        <begin position="496"/>
        <end position="582"/>
    </location>
</feature>
<dbReference type="Gene3D" id="2.130.10.10">
    <property type="entry name" value="YVTN repeat-like/Quinoprotein amine dehydrogenase"/>
    <property type="match status" value="1"/>
</dbReference>
<evidence type="ECO:0000259" key="10">
    <source>
        <dbReference type="Pfam" id="PF14783"/>
    </source>
</evidence>
<feature type="domain" description="BBS2 GAE" evidence="9">
    <location>
        <begin position="398"/>
        <end position="483"/>
    </location>
</feature>
<protein>
    <recommendedName>
        <fullName evidence="7">Bardet-Biedl syndrome 2 protein homolog</fullName>
    </recommendedName>
</protein>
<evidence type="ECO:0000259" key="11">
    <source>
        <dbReference type="Pfam" id="PF23350"/>
    </source>
</evidence>
<dbReference type="EMBL" id="JAHWGI010001220">
    <property type="protein sequence ID" value="KAK3925191.1"/>
    <property type="molecule type" value="Genomic_DNA"/>
</dbReference>
<evidence type="ECO:0000259" key="13">
    <source>
        <dbReference type="Pfam" id="PF23353"/>
    </source>
</evidence>
<evidence type="ECO:0000259" key="8">
    <source>
        <dbReference type="Pfam" id="PF14781"/>
    </source>
</evidence>
<evidence type="ECO:0000256" key="4">
    <source>
        <dbReference type="ARBA" id="ARBA00023069"/>
    </source>
</evidence>
<feature type="domain" description="Ciliary BBSome complex subunit 2 N-terminal" evidence="8">
    <location>
        <begin position="20"/>
        <end position="133"/>
    </location>
</feature>
<reference evidence="14" key="2">
    <citation type="journal article" date="2023" name="BMC Genomics">
        <title>Pest status, molecular evolution, and epigenetic factors derived from the genome assembly of Frankliniella fusca, a thysanopteran phytovirus vector.</title>
        <authorList>
            <person name="Catto M.A."/>
            <person name="Labadie P.E."/>
            <person name="Jacobson A.L."/>
            <person name="Kennedy G.G."/>
            <person name="Srinivasan R."/>
            <person name="Hunt B.G."/>
        </authorList>
    </citation>
    <scope>NUCLEOTIDE SEQUENCE</scope>
    <source>
        <strain evidence="14">PL_HMW_Pooled</strain>
    </source>
</reference>
<keyword evidence="3 7" id="KW-0963">Cytoplasm</keyword>
<name>A0AAE1LLZ6_9NEOP</name>
<dbReference type="Pfam" id="PF14783">
    <property type="entry name" value="BBS2_Mid"/>
    <property type="match status" value="1"/>
</dbReference>
<evidence type="ECO:0000256" key="2">
    <source>
        <dbReference type="ARBA" id="ARBA00004245"/>
    </source>
</evidence>
<dbReference type="GO" id="GO:0031514">
    <property type="term" value="C:motile cilium"/>
    <property type="evidence" value="ECO:0007669"/>
    <property type="project" value="TreeGrafter"/>
</dbReference>
<dbReference type="InterPro" id="IPR029429">
    <property type="entry name" value="BBS2_Mid"/>
</dbReference>
<feature type="domain" description="BBS2 C-terminal helix bundle" evidence="12">
    <location>
        <begin position="696"/>
        <end position="722"/>
    </location>
</feature>
<dbReference type="InterPro" id="IPR055380">
    <property type="entry name" value="BBS2_hp_dom"/>
</dbReference>
<dbReference type="GO" id="GO:0016020">
    <property type="term" value="C:membrane"/>
    <property type="evidence" value="ECO:0007669"/>
    <property type="project" value="TreeGrafter"/>
</dbReference>
<accession>A0AAE1LLZ6</accession>
<evidence type="ECO:0000313" key="14">
    <source>
        <dbReference type="EMBL" id="KAK3925191.1"/>
    </source>
</evidence>
<keyword evidence="5 7" id="KW-0206">Cytoskeleton</keyword>
<comment type="subcellular location">
    <subcellularLocation>
        <location evidence="1">Cell projection</location>
        <location evidence="1">Cilium</location>
    </subcellularLocation>
    <subcellularLocation>
        <location evidence="2">Cytoplasm</location>
        <location evidence="2">Cytoskeleton</location>
    </subcellularLocation>
</comment>
<dbReference type="Pfam" id="PF14781">
    <property type="entry name" value="BBS2_N"/>
    <property type="match status" value="1"/>
</dbReference>
<dbReference type="Proteomes" id="UP001219518">
    <property type="component" value="Unassembled WGS sequence"/>
</dbReference>
<dbReference type="GO" id="GO:0036064">
    <property type="term" value="C:ciliary basal body"/>
    <property type="evidence" value="ECO:0007669"/>
    <property type="project" value="TreeGrafter"/>
</dbReference>
<dbReference type="PANTHER" id="PTHR32465:SF0">
    <property type="entry name" value="BARDET-BIEDL SYNDROME 2 PROTEIN"/>
    <property type="match status" value="1"/>
</dbReference>
<evidence type="ECO:0000256" key="1">
    <source>
        <dbReference type="ARBA" id="ARBA00004138"/>
    </source>
</evidence>
<dbReference type="Pfam" id="PF14782">
    <property type="entry name" value="BBS2_GAE"/>
    <property type="match status" value="1"/>
</dbReference>
<dbReference type="InterPro" id="IPR011047">
    <property type="entry name" value="Quinoprotein_ADH-like_sf"/>
</dbReference>
<reference evidence="14" key="1">
    <citation type="submission" date="2021-07" db="EMBL/GenBank/DDBJ databases">
        <authorList>
            <person name="Catto M.A."/>
            <person name="Jacobson A."/>
            <person name="Kennedy G."/>
            <person name="Labadie P."/>
            <person name="Hunt B.G."/>
            <person name="Srinivasan R."/>
        </authorList>
    </citation>
    <scope>NUCLEOTIDE SEQUENCE</scope>
    <source>
        <strain evidence="14">PL_HMW_Pooled</strain>
        <tissue evidence="14">Head</tissue>
    </source>
</reference>
<dbReference type="GO" id="GO:0034464">
    <property type="term" value="C:BBSome"/>
    <property type="evidence" value="ECO:0007669"/>
    <property type="project" value="UniProtKB-UniRule"/>
</dbReference>
<evidence type="ECO:0000259" key="12">
    <source>
        <dbReference type="Pfam" id="PF23351"/>
    </source>
</evidence>
<feature type="domain" description="Ciliary BBSome complex subunit 2 middle region" evidence="10">
    <location>
        <begin position="172"/>
        <end position="279"/>
    </location>
</feature>
<dbReference type="GO" id="GO:0043005">
    <property type="term" value="C:neuron projection"/>
    <property type="evidence" value="ECO:0007669"/>
    <property type="project" value="TreeGrafter"/>
</dbReference>
<dbReference type="GO" id="GO:1905515">
    <property type="term" value="P:non-motile cilium assembly"/>
    <property type="evidence" value="ECO:0007669"/>
    <property type="project" value="InterPro"/>
</dbReference>
<dbReference type="PANTHER" id="PTHR32465">
    <property type="entry name" value="BARDET-BIEDL SYNDROME 2 PROTEIN"/>
    <property type="match status" value="1"/>
</dbReference>
<dbReference type="InterPro" id="IPR016616">
    <property type="entry name" value="Bardet-Biedl_syndrome_2_prot"/>
</dbReference>
<keyword evidence="6 7" id="KW-0966">Cell projection</keyword>